<keyword evidence="5" id="KW-1185">Reference proteome</keyword>
<proteinExistence type="predicted"/>
<dbReference type="CDD" id="cd14688">
    <property type="entry name" value="bZIP_YAP"/>
    <property type="match status" value="1"/>
</dbReference>
<dbReference type="PANTHER" id="PTHR40621">
    <property type="entry name" value="TRANSCRIPTION FACTOR KAPC-RELATED"/>
    <property type="match status" value="1"/>
</dbReference>
<dbReference type="PhylomeDB" id="S8B9H5"/>
<comment type="subcellular location">
    <subcellularLocation>
        <location evidence="1">Nucleus</location>
    </subcellularLocation>
</comment>
<reference evidence="4 5" key="1">
    <citation type="journal article" date="2013" name="PLoS ONE">
        <title>Genomic and secretomic analyses reveal unique features of the lignocellulolytic enzyme system of Penicillium decumbens.</title>
        <authorList>
            <person name="Liu G."/>
            <person name="Zhang L."/>
            <person name="Wei X."/>
            <person name="Zou G."/>
            <person name="Qin Y."/>
            <person name="Ma L."/>
            <person name="Li J."/>
            <person name="Zheng H."/>
            <person name="Wang S."/>
            <person name="Wang C."/>
            <person name="Xun L."/>
            <person name="Zhao G.-P."/>
            <person name="Zhou Z."/>
            <person name="Qu Y."/>
        </authorList>
    </citation>
    <scope>NUCLEOTIDE SEQUENCE [LARGE SCALE GENOMIC DNA]</scope>
    <source>
        <strain evidence="5">114-2 / CGMCC 5302</strain>
    </source>
</reference>
<dbReference type="InterPro" id="IPR046347">
    <property type="entry name" value="bZIP_sf"/>
</dbReference>
<dbReference type="HOGENOM" id="CLU_036934_1_0_1"/>
<name>S8B9H5_PENO1</name>
<evidence type="ECO:0000313" key="5">
    <source>
        <dbReference type="Proteomes" id="UP000019376"/>
    </source>
</evidence>
<dbReference type="EMBL" id="KB644413">
    <property type="protein sequence ID" value="EPS31432.1"/>
    <property type="molecule type" value="Genomic_DNA"/>
</dbReference>
<dbReference type="InterPro" id="IPR050936">
    <property type="entry name" value="AP-1-like"/>
</dbReference>
<evidence type="ECO:0008006" key="6">
    <source>
        <dbReference type="Google" id="ProtNLM"/>
    </source>
</evidence>
<feature type="region of interest" description="Disordered" evidence="3">
    <location>
        <begin position="1"/>
        <end position="91"/>
    </location>
</feature>
<dbReference type="GO" id="GO:0000976">
    <property type="term" value="F:transcription cis-regulatory region binding"/>
    <property type="evidence" value="ECO:0007669"/>
    <property type="project" value="InterPro"/>
</dbReference>
<keyword evidence="2" id="KW-0539">Nucleus</keyword>
<dbReference type="STRING" id="933388.S8B9H5"/>
<dbReference type="SUPFAM" id="SSF57959">
    <property type="entry name" value="Leucine zipper domain"/>
    <property type="match status" value="1"/>
</dbReference>
<dbReference type="GO" id="GO:0090575">
    <property type="term" value="C:RNA polymerase II transcription regulator complex"/>
    <property type="evidence" value="ECO:0007669"/>
    <property type="project" value="TreeGrafter"/>
</dbReference>
<feature type="compositionally biased region" description="Basic and acidic residues" evidence="3">
    <location>
        <begin position="52"/>
        <end position="78"/>
    </location>
</feature>
<accession>S8B9H5</accession>
<feature type="compositionally biased region" description="Polar residues" evidence="3">
    <location>
        <begin position="22"/>
        <end position="37"/>
    </location>
</feature>
<dbReference type="eggNOG" id="ENOG502QZI3">
    <property type="taxonomic scope" value="Eukaryota"/>
</dbReference>
<dbReference type="AlphaFoldDB" id="S8B9H5"/>
<evidence type="ECO:0000256" key="3">
    <source>
        <dbReference type="SAM" id="MobiDB-lite"/>
    </source>
</evidence>
<dbReference type="PANTHER" id="PTHR40621:SF6">
    <property type="entry name" value="AP-1-LIKE TRANSCRIPTION FACTOR YAP1-RELATED"/>
    <property type="match status" value="1"/>
</dbReference>
<organism evidence="4 5">
    <name type="scientific">Penicillium oxalicum (strain 114-2 / CGMCC 5302)</name>
    <name type="common">Penicillium decumbens</name>
    <dbReference type="NCBI Taxonomy" id="933388"/>
    <lineage>
        <taxon>Eukaryota</taxon>
        <taxon>Fungi</taxon>
        <taxon>Dikarya</taxon>
        <taxon>Ascomycota</taxon>
        <taxon>Pezizomycotina</taxon>
        <taxon>Eurotiomycetes</taxon>
        <taxon>Eurotiomycetidae</taxon>
        <taxon>Eurotiales</taxon>
        <taxon>Aspergillaceae</taxon>
        <taxon>Penicillium</taxon>
    </lineage>
</organism>
<protein>
    <recommendedName>
        <fullName evidence="6">BZIP domain-containing protein</fullName>
    </recommendedName>
</protein>
<feature type="compositionally biased region" description="Polar residues" evidence="3">
    <location>
        <begin position="190"/>
        <end position="202"/>
    </location>
</feature>
<feature type="region of interest" description="Disordered" evidence="3">
    <location>
        <begin position="190"/>
        <end position="211"/>
    </location>
</feature>
<gene>
    <name evidence="4" type="ORF">PDE_06387</name>
</gene>
<evidence type="ECO:0000313" key="4">
    <source>
        <dbReference type="EMBL" id="EPS31432.1"/>
    </source>
</evidence>
<dbReference type="Gene3D" id="1.20.5.170">
    <property type="match status" value="1"/>
</dbReference>
<evidence type="ECO:0000256" key="2">
    <source>
        <dbReference type="ARBA" id="ARBA00023242"/>
    </source>
</evidence>
<sequence length="424" mass="46700">MAVPTHANLSSPAPPASAGHPVSSNLVSQPGTPNRGTFGTEFFKIFTGPKKVTRDGAAPKRRGPKPDSKPALTRRQELNRQAQRTHRERKEQYMRALETEVSRLREAYTNEISEAKVSIQQHQEMLQKAQSENDILKEILATHGINFASELEQRMADRGAMGGFHSSPVAPSSTGSNSVAFSNTHRANNQSITPATSISPELSPQAVHSVEQPDLAASMGFAPQPQVYHASPSENMAMDRSSAGRILDPAVPTMRGVFESDPQLQIDFILTLEGPCREHTDYLCRRSITEADDEDMPFSGHALMASCPPPSYIANTTSEQTYPHKTYDLPLANLSTLLNLSRQLVTDGQITPIMALQCLKNHELYHSLRREDIKIIIETLNTKVRCYGFGAVVEDFELIDCLSSVLGTTVDLTTVRVRDDSMYA</sequence>
<dbReference type="Proteomes" id="UP000019376">
    <property type="component" value="Unassembled WGS sequence"/>
</dbReference>
<dbReference type="GO" id="GO:0001228">
    <property type="term" value="F:DNA-binding transcription activator activity, RNA polymerase II-specific"/>
    <property type="evidence" value="ECO:0007669"/>
    <property type="project" value="TreeGrafter"/>
</dbReference>
<evidence type="ECO:0000256" key="1">
    <source>
        <dbReference type="ARBA" id="ARBA00004123"/>
    </source>
</evidence>
<dbReference type="OrthoDB" id="2590011at2759"/>